<protein>
    <submittedName>
        <fullName evidence="1">Uncharacterized protein</fullName>
    </submittedName>
</protein>
<proteinExistence type="predicted"/>
<dbReference type="EMBL" id="JBFXLQ010000001">
    <property type="protein sequence ID" value="KAL2872340.1"/>
    <property type="molecule type" value="Genomic_DNA"/>
</dbReference>
<evidence type="ECO:0000313" key="1">
    <source>
        <dbReference type="EMBL" id="KAL2872340.1"/>
    </source>
</evidence>
<dbReference type="Proteomes" id="UP001610432">
    <property type="component" value="Unassembled WGS sequence"/>
</dbReference>
<comment type="caution">
    <text evidence="1">The sequence shown here is derived from an EMBL/GenBank/DDBJ whole genome shotgun (WGS) entry which is preliminary data.</text>
</comment>
<accession>A0ABR4M6V0</accession>
<evidence type="ECO:0000313" key="2">
    <source>
        <dbReference type="Proteomes" id="UP001610432"/>
    </source>
</evidence>
<reference evidence="1 2" key="1">
    <citation type="submission" date="2024-07" db="EMBL/GenBank/DDBJ databases">
        <title>Section-level genome sequencing and comparative genomics of Aspergillus sections Usti and Cavernicolus.</title>
        <authorList>
            <consortium name="Lawrence Berkeley National Laboratory"/>
            <person name="Nybo J.L."/>
            <person name="Vesth T.C."/>
            <person name="Theobald S."/>
            <person name="Frisvad J.C."/>
            <person name="Larsen T.O."/>
            <person name="Kjaerboelling I."/>
            <person name="Rothschild-Mancinelli K."/>
            <person name="Lyhne E.K."/>
            <person name="Kogle M.E."/>
            <person name="Barry K."/>
            <person name="Clum A."/>
            <person name="Na H."/>
            <person name="Ledsgaard L."/>
            <person name="Lin J."/>
            <person name="Lipzen A."/>
            <person name="Kuo A."/>
            <person name="Riley R."/>
            <person name="Mondo S."/>
            <person name="Labutti K."/>
            <person name="Haridas S."/>
            <person name="Pangalinan J."/>
            <person name="Salamov A.A."/>
            <person name="Simmons B.A."/>
            <person name="Magnuson J.K."/>
            <person name="Chen J."/>
            <person name="Drula E."/>
            <person name="Henrissat B."/>
            <person name="Wiebenga A."/>
            <person name="Lubbers R.J."/>
            <person name="Gomes A.C."/>
            <person name="Macurrencykelacurrency M.R."/>
            <person name="Stajich J."/>
            <person name="Grigoriev I.V."/>
            <person name="Mortensen U.H."/>
            <person name="De Vries R.P."/>
            <person name="Baker S.E."/>
            <person name="Andersen M.R."/>
        </authorList>
    </citation>
    <scope>NUCLEOTIDE SEQUENCE [LARGE SCALE GENOMIC DNA]</scope>
    <source>
        <strain evidence="1 2">CBS 449.75</strain>
    </source>
</reference>
<keyword evidence="2" id="KW-1185">Reference proteome</keyword>
<dbReference type="RefSeq" id="XP_070891319.1">
    <property type="nucleotide sequence ID" value="XM_071029214.1"/>
</dbReference>
<sequence>MLPTCSLCWVYHDTHTAQPALMEARFLRRQFMPSKATLHIKLQAYRQRPPNFVPGTSCARSTSSASPPPSHNLTIALSQSLSESHYLATPRLALLSCCLLTKCQCRHPQRSTSCPLSISHKRDSNIMLLTSKVPPARCVQSLDSQERPDGSTLLEGAKSSLFEDCRDSQWLTSKSFHLHLPSHLPACEPPVSFCAIFPP</sequence>
<organism evidence="1 2">
    <name type="scientific">Aspergillus lucknowensis</name>
    <dbReference type="NCBI Taxonomy" id="176173"/>
    <lineage>
        <taxon>Eukaryota</taxon>
        <taxon>Fungi</taxon>
        <taxon>Dikarya</taxon>
        <taxon>Ascomycota</taxon>
        <taxon>Pezizomycotina</taxon>
        <taxon>Eurotiomycetes</taxon>
        <taxon>Eurotiomycetidae</taxon>
        <taxon>Eurotiales</taxon>
        <taxon>Aspergillaceae</taxon>
        <taxon>Aspergillus</taxon>
        <taxon>Aspergillus subgen. Nidulantes</taxon>
    </lineage>
</organism>
<dbReference type="GeneID" id="98144286"/>
<gene>
    <name evidence="1" type="ORF">BJX67DRAFT_3544</name>
</gene>
<name>A0ABR4M6V0_9EURO</name>